<evidence type="ECO:0000256" key="4">
    <source>
        <dbReference type="SAM" id="SignalP"/>
    </source>
</evidence>
<feature type="region of interest" description="Disordered" evidence="3">
    <location>
        <begin position="266"/>
        <end position="295"/>
    </location>
</feature>
<dbReference type="InterPro" id="IPR007428">
    <property type="entry name" value="MlaA"/>
</dbReference>
<dbReference type="Proteomes" id="UP000281084">
    <property type="component" value="Unassembled WGS sequence"/>
</dbReference>
<organism evidence="5 6">
    <name type="scientific">Acinetobacter cumulans</name>
    <dbReference type="NCBI Taxonomy" id="2136182"/>
    <lineage>
        <taxon>Bacteria</taxon>
        <taxon>Pseudomonadati</taxon>
        <taxon>Pseudomonadota</taxon>
        <taxon>Gammaproteobacteria</taxon>
        <taxon>Moraxellales</taxon>
        <taxon>Moraxellaceae</taxon>
        <taxon>Acinetobacter</taxon>
    </lineage>
</organism>
<proteinExistence type="inferred from homology"/>
<dbReference type="PANTHER" id="PTHR30035">
    <property type="entry name" value="LIPOPROTEIN VACJ-RELATED"/>
    <property type="match status" value="1"/>
</dbReference>
<feature type="compositionally biased region" description="Acidic residues" evidence="3">
    <location>
        <begin position="271"/>
        <end position="288"/>
    </location>
</feature>
<comment type="similarity">
    <text evidence="1">Belongs to the MlaA family.</text>
</comment>
<evidence type="ECO:0000313" key="5">
    <source>
        <dbReference type="EMBL" id="RKG52412.1"/>
    </source>
</evidence>
<evidence type="ECO:0000256" key="2">
    <source>
        <dbReference type="ARBA" id="ARBA00022729"/>
    </source>
</evidence>
<dbReference type="GO" id="GO:0016020">
    <property type="term" value="C:membrane"/>
    <property type="evidence" value="ECO:0007669"/>
    <property type="project" value="InterPro"/>
</dbReference>
<gene>
    <name evidence="5" type="ORF">D7V64_09250</name>
</gene>
<evidence type="ECO:0000313" key="6">
    <source>
        <dbReference type="Proteomes" id="UP000281084"/>
    </source>
</evidence>
<dbReference type="Pfam" id="PF04333">
    <property type="entry name" value="MlaA"/>
    <property type="match status" value="1"/>
</dbReference>
<dbReference type="EMBL" id="RAXZ01000010">
    <property type="protein sequence ID" value="RKG52412.1"/>
    <property type="molecule type" value="Genomic_DNA"/>
</dbReference>
<protein>
    <submittedName>
        <fullName evidence="5">VacJ family lipoprotein</fullName>
    </submittedName>
</protein>
<sequence length="295" mass="32827">MHHFSFLSASLLFTLAISPAFAAEPSDESISSTTSSNSKFATKSSEVVKKLTVNASASQADEEKDPFEAWNRKVYQFNDVLDRNVARPIAVQYSEKVPEPVRGSYRQFRKNLNEPWNAVNQLVQGRPMHAAKSLGRFTINTLTTLGFADPARRLHLTAETEGFGTTLGYYGVPTGPYLVLPILGPSTIRETVGFAADSFARPQRYILEDHKGVFWAEQALRAVDSRAELLDLEKVLQGDKYAQIRDIYLQRLNFIVAEKKGLADENMFISDEGDDPEDEASDPVDTDSSDDHATE</sequence>
<evidence type="ECO:0000256" key="3">
    <source>
        <dbReference type="SAM" id="MobiDB-lite"/>
    </source>
</evidence>
<comment type="caution">
    <text evidence="5">The sequence shown here is derived from an EMBL/GenBank/DDBJ whole genome shotgun (WGS) entry which is preliminary data.</text>
</comment>
<name>A0A3A8G009_9GAMM</name>
<feature type="chain" id="PRO_5017373146" evidence="4">
    <location>
        <begin position="23"/>
        <end position="295"/>
    </location>
</feature>
<keyword evidence="5" id="KW-0449">Lipoprotein</keyword>
<feature type="signal peptide" evidence="4">
    <location>
        <begin position="1"/>
        <end position="22"/>
    </location>
</feature>
<dbReference type="PRINTS" id="PR01805">
    <property type="entry name" value="VACJLIPOPROT"/>
</dbReference>
<dbReference type="RefSeq" id="WP_120367530.1">
    <property type="nucleotide sequence ID" value="NZ_RAXZ01000010.1"/>
</dbReference>
<reference evidence="5 6" key="1">
    <citation type="submission" date="2018-09" db="EMBL/GenBank/DDBJ databases">
        <title>The draft genome of Acinetobacter spp. strains.</title>
        <authorList>
            <person name="Qin J."/>
            <person name="Feng Y."/>
            <person name="Zong Z."/>
        </authorList>
    </citation>
    <scope>NUCLEOTIDE SEQUENCE [LARGE SCALE GENOMIC DNA]</scope>
    <source>
        <strain evidence="5 6">WCHAc060002</strain>
    </source>
</reference>
<accession>A0A3A8G009</accession>
<dbReference type="GO" id="GO:0120010">
    <property type="term" value="P:intermembrane phospholipid transfer"/>
    <property type="evidence" value="ECO:0007669"/>
    <property type="project" value="TreeGrafter"/>
</dbReference>
<dbReference type="PANTHER" id="PTHR30035:SF3">
    <property type="entry name" value="INTERMEMBRANE PHOSPHOLIPID TRANSPORT SYSTEM LIPOPROTEIN MLAA"/>
    <property type="match status" value="1"/>
</dbReference>
<dbReference type="AlphaFoldDB" id="A0A3A8G009"/>
<keyword evidence="2 4" id="KW-0732">Signal</keyword>
<evidence type="ECO:0000256" key="1">
    <source>
        <dbReference type="ARBA" id="ARBA00010634"/>
    </source>
</evidence>